<dbReference type="AlphaFoldDB" id="A0A5B7GWG5"/>
<accession>A0A5B7GWG5</accession>
<name>A0A5B7GWG5_PORTR</name>
<dbReference type="Proteomes" id="UP000324222">
    <property type="component" value="Unassembled WGS sequence"/>
</dbReference>
<proteinExistence type="predicted"/>
<protein>
    <submittedName>
        <fullName evidence="2">Uncharacterized protein</fullName>
    </submittedName>
</protein>
<gene>
    <name evidence="2" type="ORF">E2C01_055305</name>
</gene>
<keyword evidence="3" id="KW-1185">Reference proteome</keyword>
<feature type="region of interest" description="Disordered" evidence="1">
    <location>
        <begin position="1"/>
        <end position="23"/>
    </location>
</feature>
<evidence type="ECO:0000256" key="1">
    <source>
        <dbReference type="SAM" id="MobiDB-lite"/>
    </source>
</evidence>
<reference evidence="2 3" key="1">
    <citation type="submission" date="2019-05" db="EMBL/GenBank/DDBJ databases">
        <title>Another draft genome of Portunus trituberculatus and its Hox gene families provides insights of decapod evolution.</title>
        <authorList>
            <person name="Jeong J.-H."/>
            <person name="Song I."/>
            <person name="Kim S."/>
            <person name="Choi T."/>
            <person name="Kim D."/>
            <person name="Ryu S."/>
            <person name="Kim W."/>
        </authorList>
    </citation>
    <scope>NUCLEOTIDE SEQUENCE [LARGE SCALE GENOMIC DNA]</scope>
    <source>
        <tissue evidence="2">Muscle</tissue>
    </source>
</reference>
<evidence type="ECO:0000313" key="2">
    <source>
        <dbReference type="EMBL" id="MPC61238.1"/>
    </source>
</evidence>
<evidence type="ECO:0000313" key="3">
    <source>
        <dbReference type="Proteomes" id="UP000324222"/>
    </source>
</evidence>
<organism evidence="2 3">
    <name type="scientific">Portunus trituberculatus</name>
    <name type="common">Swimming crab</name>
    <name type="synonym">Neptunus trituberculatus</name>
    <dbReference type="NCBI Taxonomy" id="210409"/>
    <lineage>
        <taxon>Eukaryota</taxon>
        <taxon>Metazoa</taxon>
        <taxon>Ecdysozoa</taxon>
        <taxon>Arthropoda</taxon>
        <taxon>Crustacea</taxon>
        <taxon>Multicrustacea</taxon>
        <taxon>Malacostraca</taxon>
        <taxon>Eumalacostraca</taxon>
        <taxon>Eucarida</taxon>
        <taxon>Decapoda</taxon>
        <taxon>Pleocyemata</taxon>
        <taxon>Brachyura</taxon>
        <taxon>Eubrachyura</taxon>
        <taxon>Portunoidea</taxon>
        <taxon>Portunidae</taxon>
        <taxon>Portuninae</taxon>
        <taxon>Portunus</taxon>
    </lineage>
</organism>
<dbReference type="EMBL" id="VSRR010018323">
    <property type="protein sequence ID" value="MPC61238.1"/>
    <property type="molecule type" value="Genomic_DNA"/>
</dbReference>
<comment type="caution">
    <text evidence="2">The sequence shown here is derived from an EMBL/GenBank/DDBJ whole genome shotgun (WGS) entry which is preliminary data.</text>
</comment>
<sequence>MGGNTGTRGASYQRVGASVSGSITESRSPQVAKLLRQALAETEYSLHLKGKVSKGLPLPTDPSCATNFSFDPSPAYCEKCAC</sequence>